<dbReference type="GO" id="GO:0008234">
    <property type="term" value="F:cysteine-type peptidase activity"/>
    <property type="evidence" value="ECO:0007669"/>
    <property type="project" value="InterPro"/>
</dbReference>
<keyword evidence="7" id="KW-1185">Reference proteome</keyword>
<feature type="compositionally biased region" description="Polar residues" evidence="4">
    <location>
        <begin position="92"/>
        <end position="111"/>
    </location>
</feature>
<evidence type="ECO:0000259" key="5">
    <source>
        <dbReference type="Pfam" id="PF02902"/>
    </source>
</evidence>
<evidence type="ECO:0000256" key="2">
    <source>
        <dbReference type="ARBA" id="ARBA00022670"/>
    </source>
</evidence>
<dbReference type="AlphaFoldDB" id="A0AAD4JAW6"/>
<dbReference type="Proteomes" id="UP001190926">
    <property type="component" value="Unassembled WGS sequence"/>
</dbReference>
<accession>A0AAD4JAW6</accession>
<sequence>MSATSSDNDAVPEANANVLSPPLEGRRNARSSKRKLIFDGASSKTVGCSSSRGDRTPSPFGAGCPVNLHFPLSFMAQAGKRTAAPPDPLLTGRSTQQEAHQTPASKSTSSLAELFPRNLAPEKKFVEAMSMDGRTVLHAQPRHAPASPFSLFCGGGVEPSKGGTDTLEDEFEFLDWYLAPDPVWCDPSGIKVDVGGKHMDAIMHLLVLDLEPHEAPQVRNWTFLDIKCWVALIQPHYAECREILIPYVSGRQPATGSLSWKDAERIFGVGDLGCNHWILYEICQSAELVKVYDPASTEVSPSHVKDTFFSMSYHLPELLEEAGIQSSVPRAHRMRVVNVKSPQQARYCDGGFMVFEYLKCLVSGASVQRADPSNCNRARLRYCSSLFKFGLDWLVKSI</sequence>
<feature type="compositionally biased region" description="Polar residues" evidence="4">
    <location>
        <begin position="42"/>
        <end position="51"/>
    </location>
</feature>
<proteinExistence type="inferred from homology"/>
<feature type="region of interest" description="Disordered" evidence="4">
    <location>
        <begin position="1"/>
        <end position="57"/>
    </location>
</feature>
<feature type="region of interest" description="Disordered" evidence="4">
    <location>
        <begin position="82"/>
        <end position="113"/>
    </location>
</feature>
<dbReference type="GO" id="GO:0006508">
    <property type="term" value="P:proteolysis"/>
    <property type="evidence" value="ECO:0007669"/>
    <property type="project" value="UniProtKB-KW"/>
</dbReference>
<keyword evidence="2" id="KW-0645">Protease</keyword>
<dbReference type="InterPro" id="IPR003653">
    <property type="entry name" value="Peptidase_C48_C"/>
</dbReference>
<comment type="caution">
    <text evidence="6">The sequence shown here is derived from an EMBL/GenBank/DDBJ whole genome shotgun (WGS) entry which is preliminary data.</text>
</comment>
<organism evidence="6 7">
    <name type="scientific">Perilla frutescens var. hirtella</name>
    <name type="common">Perilla citriodora</name>
    <name type="synonym">Perilla setoyensis</name>
    <dbReference type="NCBI Taxonomy" id="608512"/>
    <lineage>
        <taxon>Eukaryota</taxon>
        <taxon>Viridiplantae</taxon>
        <taxon>Streptophyta</taxon>
        <taxon>Embryophyta</taxon>
        <taxon>Tracheophyta</taxon>
        <taxon>Spermatophyta</taxon>
        <taxon>Magnoliopsida</taxon>
        <taxon>eudicotyledons</taxon>
        <taxon>Gunneridae</taxon>
        <taxon>Pentapetalae</taxon>
        <taxon>asterids</taxon>
        <taxon>lamiids</taxon>
        <taxon>Lamiales</taxon>
        <taxon>Lamiaceae</taxon>
        <taxon>Nepetoideae</taxon>
        <taxon>Elsholtzieae</taxon>
        <taxon>Perilla</taxon>
    </lineage>
</organism>
<feature type="domain" description="Ubiquitin-like protease family profile" evidence="5">
    <location>
        <begin position="273"/>
        <end position="370"/>
    </location>
</feature>
<name>A0AAD4JAW6_PERFH</name>
<evidence type="ECO:0000256" key="1">
    <source>
        <dbReference type="ARBA" id="ARBA00005234"/>
    </source>
</evidence>
<keyword evidence="3" id="KW-0378">Hydrolase</keyword>
<protein>
    <recommendedName>
        <fullName evidence="5">Ubiquitin-like protease family profile domain-containing protein</fullName>
    </recommendedName>
</protein>
<reference evidence="6 7" key="1">
    <citation type="journal article" date="2021" name="Nat. Commun.">
        <title>Incipient diploidization of the medicinal plant Perilla within 10,000 years.</title>
        <authorList>
            <person name="Zhang Y."/>
            <person name="Shen Q."/>
            <person name="Leng L."/>
            <person name="Zhang D."/>
            <person name="Chen S."/>
            <person name="Shi Y."/>
            <person name="Ning Z."/>
            <person name="Chen S."/>
        </authorList>
    </citation>
    <scope>NUCLEOTIDE SEQUENCE [LARGE SCALE GENOMIC DNA]</scope>
    <source>
        <strain evidence="7">cv. PC099</strain>
    </source>
</reference>
<dbReference type="EMBL" id="SDAM02000105">
    <property type="protein sequence ID" value="KAH6829758.1"/>
    <property type="molecule type" value="Genomic_DNA"/>
</dbReference>
<dbReference type="Gene3D" id="3.40.395.10">
    <property type="entry name" value="Adenoviral Proteinase, Chain A"/>
    <property type="match status" value="1"/>
</dbReference>
<evidence type="ECO:0000256" key="4">
    <source>
        <dbReference type="SAM" id="MobiDB-lite"/>
    </source>
</evidence>
<dbReference type="SUPFAM" id="SSF54001">
    <property type="entry name" value="Cysteine proteinases"/>
    <property type="match status" value="1"/>
</dbReference>
<dbReference type="InterPro" id="IPR038765">
    <property type="entry name" value="Papain-like_cys_pep_sf"/>
</dbReference>
<evidence type="ECO:0000256" key="3">
    <source>
        <dbReference type="ARBA" id="ARBA00022801"/>
    </source>
</evidence>
<dbReference type="Pfam" id="PF02902">
    <property type="entry name" value="Peptidase_C48"/>
    <property type="match status" value="1"/>
</dbReference>
<comment type="similarity">
    <text evidence="1">Belongs to the peptidase C48 family.</text>
</comment>
<evidence type="ECO:0000313" key="7">
    <source>
        <dbReference type="Proteomes" id="UP001190926"/>
    </source>
</evidence>
<gene>
    <name evidence="6" type="ORF">C2S53_019489</name>
</gene>
<evidence type="ECO:0000313" key="6">
    <source>
        <dbReference type="EMBL" id="KAH6829758.1"/>
    </source>
</evidence>